<evidence type="ECO:0000259" key="3">
    <source>
        <dbReference type="Pfam" id="PF02581"/>
    </source>
</evidence>
<keyword evidence="5" id="KW-1185">Reference proteome</keyword>
<dbReference type="Proteomes" id="UP001596456">
    <property type="component" value="Unassembled WGS sequence"/>
</dbReference>
<evidence type="ECO:0000256" key="1">
    <source>
        <dbReference type="ARBA" id="ARBA00004948"/>
    </source>
</evidence>
<dbReference type="EMBL" id="JBHTCM010000005">
    <property type="protein sequence ID" value="MFC7332454.1"/>
    <property type="molecule type" value="Genomic_DNA"/>
</dbReference>
<evidence type="ECO:0000256" key="2">
    <source>
        <dbReference type="ARBA" id="ARBA00022977"/>
    </source>
</evidence>
<accession>A0ABW2KSK9</accession>
<feature type="domain" description="Thiamine phosphate synthase/TenI" evidence="3">
    <location>
        <begin position="11"/>
        <end position="189"/>
    </location>
</feature>
<dbReference type="InterPro" id="IPR036206">
    <property type="entry name" value="ThiamineP_synth_sf"/>
</dbReference>
<gene>
    <name evidence="4" type="ORF">ACFQPS_04715</name>
</gene>
<comment type="caution">
    <text evidence="4">The sequence shown here is derived from an EMBL/GenBank/DDBJ whole genome shotgun (WGS) entry which is preliminary data.</text>
</comment>
<dbReference type="Pfam" id="PF02581">
    <property type="entry name" value="TMP-TENI"/>
    <property type="match status" value="1"/>
</dbReference>
<keyword evidence="2" id="KW-0784">Thiamine biosynthesis</keyword>
<name>A0ABW2KSK9_9PROT</name>
<organism evidence="4 5">
    <name type="scientific">Rhodocista pekingensis</name>
    <dbReference type="NCBI Taxonomy" id="201185"/>
    <lineage>
        <taxon>Bacteria</taxon>
        <taxon>Pseudomonadati</taxon>
        <taxon>Pseudomonadota</taxon>
        <taxon>Alphaproteobacteria</taxon>
        <taxon>Rhodospirillales</taxon>
        <taxon>Azospirillaceae</taxon>
        <taxon>Rhodocista</taxon>
    </lineage>
</organism>
<evidence type="ECO:0000313" key="5">
    <source>
        <dbReference type="Proteomes" id="UP001596456"/>
    </source>
</evidence>
<dbReference type="RefSeq" id="WP_377356866.1">
    <property type="nucleotide sequence ID" value="NZ_JBHTCM010000005.1"/>
</dbReference>
<comment type="pathway">
    <text evidence="1">Cofactor biosynthesis; thiamine diphosphate biosynthesis.</text>
</comment>
<dbReference type="InterPro" id="IPR013785">
    <property type="entry name" value="Aldolase_TIM"/>
</dbReference>
<dbReference type="CDD" id="cd00564">
    <property type="entry name" value="TMP_TenI"/>
    <property type="match status" value="1"/>
</dbReference>
<dbReference type="PANTHER" id="PTHR20857:SF15">
    <property type="entry name" value="THIAMINE-PHOSPHATE SYNTHASE"/>
    <property type="match status" value="1"/>
</dbReference>
<dbReference type="Gene3D" id="3.20.20.70">
    <property type="entry name" value="Aldolase class I"/>
    <property type="match status" value="1"/>
</dbReference>
<dbReference type="SUPFAM" id="SSF51391">
    <property type="entry name" value="Thiamin phosphate synthase"/>
    <property type="match status" value="1"/>
</dbReference>
<sequence>MPGRPLPSPPLLLITDRAQARLPLPALLDAAFAGGLRWASLREKDLDPAARRDLLAALLPVARRHGAVLTVHADLDAARLCDGLHLPDGPHADADVATARAALGPAALVGVSCHDRAGVARAAAAGADYVTLGPVRLTASKPGYGPALGFGPLRDAAALGVPVLALGGVDAGCAGDCRAAGAAGLAVMGGPMRAADPAAEARALVAAWAAA</sequence>
<evidence type="ECO:0000313" key="4">
    <source>
        <dbReference type="EMBL" id="MFC7332454.1"/>
    </source>
</evidence>
<reference evidence="5" key="1">
    <citation type="journal article" date="2019" name="Int. J. Syst. Evol. Microbiol.">
        <title>The Global Catalogue of Microorganisms (GCM) 10K type strain sequencing project: providing services to taxonomists for standard genome sequencing and annotation.</title>
        <authorList>
            <consortium name="The Broad Institute Genomics Platform"/>
            <consortium name="The Broad Institute Genome Sequencing Center for Infectious Disease"/>
            <person name="Wu L."/>
            <person name="Ma J."/>
        </authorList>
    </citation>
    <scope>NUCLEOTIDE SEQUENCE [LARGE SCALE GENOMIC DNA]</scope>
    <source>
        <strain evidence="5">CGMCC 1.16275</strain>
    </source>
</reference>
<protein>
    <submittedName>
        <fullName evidence="4">Thiamine phosphate synthase</fullName>
    </submittedName>
</protein>
<proteinExistence type="predicted"/>
<dbReference type="InterPro" id="IPR022998">
    <property type="entry name" value="ThiamineP_synth_TenI"/>
</dbReference>
<dbReference type="PANTHER" id="PTHR20857">
    <property type="entry name" value="THIAMINE-PHOSPHATE PYROPHOSPHORYLASE"/>
    <property type="match status" value="1"/>
</dbReference>